<organism evidence="9 10">
    <name type="scientific">Anthostomella pinea</name>
    <dbReference type="NCBI Taxonomy" id="933095"/>
    <lineage>
        <taxon>Eukaryota</taxon>
        <taxon>Fungi</taxon>
        <taxon>Dikarya</taxon>
        <taxon>Ascomycota</taxon>
        <taxon>Pezizomycotina</taxon>
        <taxon>Sordariomycetes</taxon>
        <taxon>Xylariomycetidae</taxon>
        <taxon>Xylariales</taxon>
        <taxon>Xylariaceae</taxon>
        <taxon>Anthostomella</taxon>
    </lineage>
</organism>
<keyword evidence="3" id="KW-0808">Transferase</keyword>
<dbReference type="SUPFAM" id="SSF53448">
    <property type="entry name" value="Nucleotide-diphospho-sugar transferases"/>
    <property type="match status" value="1"/>
</dbReference>
<evidence type="ECO:0000256" key="3">
    <source>
        <dbReference type="ARBA" id="ARBA00022679"/>
    </source>
</evidence>
<dbReference type="GO" id="GO:0016020">
    <property type="term" value="C:membrane"/>
    <property type="evidence" value="ECO:0007669"/>
    <property type="project" value="UniProtKB-SubCell"/>
</dbReference>
<feature type="transmembrane region" description="Helical" evidence="8">
    <location>
        <begin position="6"/>
        <end position="26"/>
    </location>
</feature>
<keyword evidence="6 8" id="KW-0472">Membrane</keyword>
<dbReference type="Proteomes" id="UP001295740">
    <property type="component" value="Unassembled WGS sequence"/>
</dbReference>
<evidence type="ECO:0000313" key="10">
    <source>
        <dbReference type="Proteomes" id="UP001295740"/>
    </source>
</evidence>
<keyword evidence="7" id="KW-0325">Glycoprotein</keyword>
<keyword evidence="10" id="KW-1185">Reference proteome</keyword>
<proteinExistence type="predicted"/>
<evidence type="ECO:0000256" key="6">
    <source>
        <dbReference type="ARBA" id="ARBA00023136"/>
    </source>
</evidence>
<reference evidence="9" key="1">
    <citation type="submission" date="2023-10" db="EMBL/GenBank/DDBJ databases">
        <authorList>
            <person name="Hackl T."/>
        </authorList>
    </citation>
    <scope>NUCLEOTIDE SEQUENCE</scope>
</reference>
<keyword evidence="2" id="KW-0328">Glycosyltransferase</keyword>
<protein>
    <submittedName>
        <fullName evidence="9">Uu.00g042300.m01.CDS01</fullName>
    </submittedName>
</protein>
<dbReference type="GO" id="GO:0016757">
    <property type="term" value="F:glycosyltransferase activity"/>
    <property type="evidence" value="ECO:0007669"/>
    <property type="project" value="UniProtKB-KW"/>
</dbReference>
<evidence type="ECO:0000256" key="2">
    <source>
        <dbReference type="ARBA" id="ARBA00022676"/>
    </source>
</evidence>
<gene>
    <name evidence="9" type="ORF">KHLLAP_LOCUS1845</name>
</gene>
<comment type="caution">
    <text evidence="9">The sequence shown here is derived from an EMBL/GenBank/DDBJ whole genome shotgun (WGS) entry which is preliminary data.</text>
</comment>
<evidence type="ECO:0000256" key="4">
    <source>
        <dbReference type="ARBA" id="ARBA00022692"/>
    </source>
</evidence>
<dbReference type="InterPro" id="IPR029044">
    <property type="entry name" value="Nucleotide-diphossugar_trans"/>
</dbReference>
<dbReference type="PANTHER" id="PTHR47844">
    <property type="entry name" value="SYNTHASE CPS1, PUTATIVE (AFU_ORTHOLOGUE AFUA_7G02500)-RELATED"/>
    <property type="match status" value="1"/>
</dbReference>
<comment type="subcellular location">
    <subcellularLocation>
        <location evidence="1">Membrane</location>
    </subcellularLocation>
</comment>
<dbReference type="EMBL" id="CAUWAG010000003">
    <property type="protein sequence ID" value="CAJ2501377.1"/>
    <property type="molecule type" value="Genomic_DNA"/>
</dbReference>
<name>A0AAI8YE45_9PEZI</name>
<evidence type="ECO:0000256" key="5">
    <source>
        <dbReference type="ARBA" id="ARBA00022989"/>
    </source>
</evidence>
<evidence type="ECO:0000313" key="9">
    <source>
        <dbReference type="EMBL" id="CAJ2501377.1"/>
    </source>
</evidence>
<keyword evidence="5 8" id="KW-1133">Transmembrane helix</keyword>
<accession>A0AAI8YE45</accession>
<evidence type="ECO:0000256" key="8">
    <source>
        <dbReference type="SAM" id="Phobius"/>
    </source>
</evidence>
<dbReference type="AlphaFoldDB" id="A0AAI8YE45"/>
<evidence type="ECO:0000256" key="7">
    <source>
        <dbReference type="ARBA" id="ARBA00023180"/>
    </source>
</evidence>
<keyword evidence="4 8" id="KW-0812">Transmembrane</keyword>
<sequence length="493" mass="54981">MSYDSTITALKAFLAANTLFVSLFLFRYTRFFGNIIGWLLYKPSPVPRTPTVTPTAVTVIIPTVDPEGPDFLECCRTVLENNPGNLIIITVGQTNVDATETTIAPLRAAHPGTTIIVDQTAIASKRSQVSHALELIRDRKLVTQVVALVDDHVFWPTNRFLPTAIAPFEDARVGAVGINKRVRRQPTGFSIESFWNLLGVTYLERHNFEIRATNAIDGGVFVISGRTSLYRSNILTDPALIHEFHNEMFLFGRYGPLNPDDDNFLTRWIVREGWKIKIQYSDDARIETTLGESARFLSRCTRWARTTWRSKASSLFTDRTVWRAQPWVSIFSTCSSPKICLLEPAGATGVTAEYTAEQARIETQWHVELNTLRKAGVAHADQMAAFNTLLRAAGPTTTAVPAITVPAITEAETVAAFRQLVEDEVERRVEHRTQMYRGHRNAYLTGNFNAARELKAISASRALTSALRTRVDLIRTRVLAATTLPLPPAAPRT</sequence>
<dbReference type="Pfam" id="PF13641">
    <property type="entry name" value="Glyco_tranf_2_3"/>
    <property type="match status" value="1"/>
</dbReference>
<dbReference type="PANTHER" id="PTHR47844:SF1">
    <property type="entry name" value="EXOSTOSIN-LIKE 2"/>
    <property type="match status" value="1"/>
</dbReference>
<dbReference type="InterPro" id="IPR052427">
    <property type="entry name" value="Glycosyltrans_GT2/GT47"/>
</dbReference>
<evidence type="ECO:0000256" key="1">
    <source>
        <dbReference type="ARBA" id="ARBA00004370"/>
    </source>
</evidence>